<proteinExistence type="predicted"/>
<dbReference type="Gene3D" id="3.40.50.720">
    <property type="entry name" value="NAD(P)-binding Rossmann-like Domain"/>
    <property type="match status" value="1"/>
</dbReference>
<dbReference type="GO" id="GO:0016646">
    <property type="term" value="F:oxidoreductase activity, acting on the CH-NH group of donors, NAD or NADP as acceptor"/>
    <property type="evidence" value="ECO:0007669"/>
    <property type="project" value="TreeGrafter"/>
</dbReference>
<protein>
    <submittedName>
        <fullName evidence="2">NAD(P)H-binding protein</fullName>
    </submittedName>
</protein>
<reference evidence="2" key="2">
    <citation type="submission" date="2021-04" db="EMBL/GenBank/DDBJ databases">
        <authorList>
            <person name="Gilroy R."/>
        </authorList>
    </citation>
    <scope>NUCLEOTIDE SEQUENCE</scope>
    <source>
        <strain evidence="2">ChiGjej4B4-7305</strain>
    </source>
</reference>
<feature type="domain" description="NAD(P)-binding" evidence="1">
    <location>
        <begin position="7"/>
        <end position="201"/>
    </location>
</feature>
<dbReference type="InterPro" id="IPR016040">
    <property type="entry name" value="NAD(P)-bd_dom"/>
</dbReference>
<gene>
    <name evidence="2" type="ORF">H9815_12480</name>
</gene>
<reference evidence="2" key="1">
    <citation type="journal article" date="2021" name="PeerJ">
        <title>Extensive microbial diversity within the chicken gut microbiome revealed by metagenomics and culture.</title>
        <authorList>
            <person name="Gilroy R."/>
            <person name="Ravi A."/>
            <person name="Getino M."/>
            <person name="Pursley I."/>
            <person name="Horton D.L."/>
            <person name="Alikhan N.F."/>
            <person name="Baker D."/>
            <person name="Gharbi K."/>
            <person name="Hall N."/>
            <person name="Watson M."/>
            <person name="Adriaenssens E.M."/>
            <person name="Foster-Nyarko E."/>
            <person name="Jarju S."/>
            <person name="Secka A."/>
            <person name="Antonio M."/>
            <person name="Oren A."/>
            <person name="Chaudhuri R.R."/>
            <person name="La Ragione R."/>
            <person name="Hildebrand F."/>
            <person name="Pallen M.J."/>
        </authorList>
    </citation>
    <scope>NUCLEOTIDE SEQUENCE</scope>
    <source>
        <strain evidence="2">ChiGjej4B4-7305</strain>
    </source>
</reference>
<name>A0A9D2EFX0_9MICO</name>
<dbReference type="PANTHER" id="PTHR43355:SF2">
    <property type="entry name" value="FLAVIN REDUCTASE (NADPH)"/>
    <property type="match status" value="1"/>
</dbReference>
<organism evidence="2 3">
    <name type="scientific">Candidatus Ruania gallistercoris</name>
    <dbReference type="NCBI Taxonomy" id="2838746"/>
    <lineage>
        <taxon>Bacteria</taxon>
        <taxon>Bacillati</taxon>
        <taxon>Actinomycetota</taxon>
        <taxon>Actinomycetes</taxon>
        <taxon>Micrococcales</taxon>
        <taxon>Ruaniaceae</taxon>
        <taxon>Ruania</taxon>
    </lineage>
</organism>
<dbReference type="Proteomes" id="UP000824037">
    <property type="component" value="Unassembled WGS sequence"/>
</dbReference>
<sequence>MRISVLGATGMAGSAIVGEALDRGHAVTAVSRTASTTAQEERLRHVAVDLTGAGEIHPLLAACDAAVLTVRFAPDEHQQLAPVTRRVLEAAAHTGTRVLVVGGSAPLSSPSDPERPLIDDPEYVPAQWRSIAQASLDQFHECRRHTAADWVYLSPPAVFEPGARTGSYRRGTNQLVTSADGTSRITPGDLALAVLDELENPGPDRHFTVAQAG</sequence>
<dbReference type="AlphaFoldDB" id="A0A9D2EFX0"/>
<accession>A0A9D2EFX0</accession>
<dbReference type="InterPro" id="IPR051606">
    <property type="entry name" value="Polyketide_Oxido-like"/>
</dbReference>
<dbReference type="EMBL" id="DXBY01000212">
    <property type="protein sequence ID" value="HIZ36587.1"/>
    <property type="molecule type" value="Genomic_DNA"/>
</dbReference>
<dbReference type="Pfam" id="PF13460">
    <property type="entry name" value="NAD_binding_10"/>
    <property type="match status" value="1"/>
</dbReference>
<comment type="caution">
    <text evidence="2">The sequence shown here is derived from an EMBL/GenBank/DDBJ whole genome shotgun (WGS) entry which is preliminary data.</text>
</comment>
<evidence type="ECO:0000313" key="2">
    <source>
        <dbReference type="EMBL" id="HIZ36587.1"/>
    </source>
</evidence>
<dbReference type="InterPro" id="IPR036291">
    <property type="entry name" value="NAD(P)-bd_dom_sf"/>
</dbReference>
<evidence type="ECO:0000313" key="3">
    <source>
        <dbReference type="Proteomes" id="UP000824037"/>
    </source>
</evidence>
<evidence type="ECO:0000259" key="1">
    <source>
        <dbReference type="Pfam" id="PF13460"/>
    </source>
</evidence>
<dbReference type="PANTHER" id="PTHR43355">
    <property type="entry name" value="FLAVIN REDUCTASE (NADPH)"/>
    <property type="match status" value="1"/>
</dbReference>
<dbReference type="SUPFAM" id="SSF51735">
    <property type="entry name" value="NAD(P)-binding Rossmann-fold domains"/>
    <property type="match status" value="1"/>
</dbReference>